<evidence type="ECO:0000313" key="8">
    <source>
        <dbReference type="Proteomes" id="UP000659654"/>
    </source>
</evidence>
<evidence type="ECO:0000313" key="7">
    <source>
        <dbReference type="EMBL" id="CAD5233086.1"/>
    </source>
</evidence>
<dbReference type="InterPro" id="IPR051080">
    <property type="entry name" value="Nematode_rcpt-like_serp_alpha"/>
</dbReference>
<dbReference type="EMBL" id="CAJFDI010000005">
    <property type="protein sequence ID" value="CAD5233086.1"/>
    <property type="molecule type" value="Genomic_DNA"/>
</dbReference>
<feature type="transmembrane region" description="Helical" evidence="6">
    <location>
        <begin position="186"/>
        <end position="205"/>
    </location>
</feature>
<dbReference type="AlphaFoldDB" id="A0A7I8X8B0"/>
<proteinExistence type="inferred from homology"/>
<evidence type="ECO:0000256" key="6">
    <source>
        <dbReference type="SAM" id="Phobius"/>
    </source>
</evidence>
<dbReference type="Pfam" id="PF10292">
    <property type="entry name" value="7TM_GPCR_Srab"/>
    <property type="match status" value="1"/>
</dbReference>
<feature type="transmembrane region" description="Helical" evidence="6">
    <location>
        <begin position="20"/>
        <end position="41"/>
    </location>
</feature>
<comment type="caution">
    <text evidence="7">The sequence shown here is derived from an EMBL/GenBank/DDBJ whole genome shotgun (WGS) entry which is preliminary data.</text>
</comment>
<dbReference type="InterPro" id="IPR019408">
    <property type="entry name" value="7TM_GPCR_serpentine_rcpt_Srab"/>
</dbReference>
<keyword evidence="2 6" id="KW-0812">Transmembrane</keyword>
<dbReference type="PANTHER" id="PTHR31357">
    <property type="entry name" value="SERPENTINE RECEPTOR CLASS ALPHA-10"/>
    <property type="match status" value="1"/>
</dbReference>
<evidence type="ECO:0000256" key="3">
    <source>
        <dbReference type="ARBA" id="ARBA00022989"/>
    </source>
</evidence>
<dbReference type="EMBL" id="CAJFCV020000005">
    <property type="protein sequence ID" value="CAG9126586.1"/>
    <property type="molecule type" value="Genomic_DNA"/>
</dbReference>
<keyword evidence="3 6" id="KW-1133">Transmembrane helix</keyword>
<evidence type="ECO:0000256" key="2">
    <source>
        <dbReference type="ARBA" id="ARBA00022692"/>
    </source>
</evidence>
<organism evidence="7 8">
    <name type="scientific">Bursaphelenchus xylophilus</name>
    <name type="common">Pinewood nematode worm</name>
    <name type="synonym">Aphelenchoides xylophilus</name>
    <dbReference type="NCBI Taxonomy" id="6326"/>
    <lineage>
        <taxon>Eukaryota</taxon>
        <taxon>Metazoa</taxon>
        <taxon>Ecdysozoa</taxon>
        <taxon>Nematoda</taxon>
        <taxon>Chromadorea</taxon>
        <taxon>Rhabditida</taxon>
        <taxon>Tylenchina</taxon>
        <taxon>Tylenchomorpha</taxon>
        <taxon>Aphelenchoidea</taxon>
        <taxon>Aphelenchoididae</taxon>
        <taxon>Bursaphelenchus</taxon>
    </lineage>
</organism>
<accession>A0A7I8X8B0</accession>
<sequence>MADSLCLRAETYQNEWSTPLNSGGNVFSCCVAVILLVYVVITRKKKVSAMHFNFKIIVYNIWWIVFFYLTSTIIAYCYDLYLQHTSSPCQNTYIVWQCLAFRWPIALGSCSMNFFHFAVFFERTAATRLFRQYEMGCKLLGVIVLIVTWLTVLTIFFYVYRQDDYSAVLPVCSVTQAVNERRIQNMAYFMLTVNLLVAAGEIYLWKVNRCKVKTRINNHYSLAISYQKTENYLTSVLVLPISITHSILYMSYLTTAQVIRYFVSAEETPVLHVTLLTLAHQIIYIDIVVCLLLYIYISRRVEEERKVREIRMKHGFRTEMYFDMLRRQLQ</sequence>
<dbReference type="Proteomes" id="UP000582659">
    <property type="component" value="Unassembled WGS sequence"/>
</dbReference>
<evidence type="ECO:0000256" key="4">
    <source>
        <dbReference type="ARBA" id="ARBA00023136"/>
    </source>
</evidence>
<dbReference type="GO" id="GO:0004984">
    <property type="term" value="F:olfactory receptor activity"/>
    <property type="evidence" value="ECO:0007669"/>
    <property type="project" value="TreeGrafter"/>
</dbReference>
<evidence type="ECO:0000256" key="1">
    <source>
        <dbReference type="ARBA" id="ARBA00004141"/>
    </source>
</evidence>
<feature type="transmembrane region" description="Helical" evidence="6">
    <location>
        <begin position="273"/>
        <end position="297"/>
    </location>
</feature>
<feature type="transmembrane region" description="Helical" evidence="6">
    <location>
        <begin position="139"/>
        <end position="160"/>
    </location>
</feature>
<protein>
    <submittedName>
        <fullName evidence="7">(pine wood nematode) hypothetical protein</fullName>
    </submittedName>
</protein>
<keyword evidence="4 6" id="KW-0472">Membrane</keyword>
<evidence type="ECO:0000256" key="5">
    <source>
        <dbReference type="ARBA" id="ARBA00037994"/>
    </source>
</evidence>
<reference evidence="7" key="1">
    <citation type="submission" date="2020-09" db="EMBL/GenBank/DDBJ databases">
        <authorList>
            <person name="Kikuchi T."/>
        </authorList>
    </citation>
    <scope>NUCLEOTIDE SEQUENCE</scope>
    <source>
        <strain evidence="7">Ka4C1</strain>
    </source>
</reference>
<comment type="subcellular location">
    <subcellularLocation>
        <location evidence="1">Membrane</location>
        <topology evidence="1">Multi-pass membrane protein</topology>
    </subcellularLocation>
</comment>
<comment type="similarity">
    <text evidence="5">Belongs to the nematode receptor-like protein sra family.</text>
</comment>
<dbReference type="Proteomes" id="UP000659654">
    <property type="component" value="Unassembled WGS sequence"/>
</dbReference>
<dbReference type="OrthoDB" id="5826544at2759"/>
<feature type="transmembrane region" description="Helical" evidence="6">
    <location>
        <begin position="61"/>
        <end position="81"/>
    </location>
</feature>
<keyword evidence="8" id="KW-1185">Reference proteome</keyword>
<dbReference type="GO" id="GO:0016020">
    <property type="term" value="C:membrane"/>
    <property type="evidence" value="ECO:0007669"/>
    <property type="project" value="UniProtKB-SubCell"/>
</dbReference>
<gene>
    <name evidence="7" type="ORF">BXYJ_LOCUS13177</name>
</gene>
<name>A0A7I8X8B0_BURXY</name>
<dbReference type="PANTHER" id="PTHR31357:SF5">
    <property type="entry name" value="SERPENTINE RECEPTOR CLASS ALPHA-1-RELATED"/>
    <property type="match status" value="1"/>
</dbReference>
<feature type="transmembrane region" description="Helical" evidence="6">
    <location>
        <begin position="93"/>
        <end position="119"/>
    </location>
</feature>
<feature type="transmembrane region" description="Helical" evidence="6">
    <location>
        <begin position="232"/>
        <end position="253"/>
    </location>
</feature>